<accession>A0A7C2BJQ4</accession>
<organism evidence="1">
    <name type="scientific">Thermosphaera aggregans</name>
    <dbReference type="NCBI Taxonomy" id="54254"/>
    <lineage>
        <taxon>Archaea</taxon>
        <taxon>Thermoproteota</taxon>
        <taxon>Thermoprotei</taxon>
        <taxon>Desulfurococcales</taxon>
        <taxon>Desulfurococcaceae</taxon>
        <taxon>Thermosphaera</taxon>
    </lineage>
</organism>
<sequence>MHPTLSLIKLLGVALVFLILATGVGFLNGEQGREKTIVFTYKGYTVITASMDGARKVTGVDDVDYVSLTYEYVVIINTTFNIENLKRRMCNGVVNITSITVTIHPENSSFTPPSPPIVFESECSNEPFILVFTNGSFEFRSQPGTLYLQGFTRMDVDTAHYIYFLTVMMFNETRDQGWSIYVEPLSNLPVLVSFDEQQEVEGVDILTMHSVVYMENTRHTFREILGRLVYDFIIEGESYTGSIILIHSMGENAVNVTADIVGNETIIINLDEPATCFVIIEAPYGVETSSNLELKNYTSIGTTIYYSIKPANCSSLSFRFNKNVTLLFKPEFPEKGVNPKYVPPSIDIIATTLVFDIGVAYLVYATIGKLLGFARRGGVPRFRLLRGLFKKFKVMLVNG</sequence>
<comment type="caution">
    <text evidence="1">The sequence shown here is derived from an EMBL/GenBank/DDBJ whole genome shotgun (WGS) entry which is preliminary data.</text>
</comment>
<dbReference type="AlphaFoldDB" id="A0A7C2BJQ4"/>
<proteinExistence type="predicted"/>
<evidence type="ECO:0000313" key="1">
    <source>
        <dbReference type="EMBL" id="HEF86752.1"/>
    </source>
</evidence>
<protein>
    <submittedName>
        <fullName evidence="1">Uncharacterized protein</fullName>
    </submittedName>
</protein>
<name>A0A7C2BJQ4_9CREN</name>
<gene>
    <name evidence="1" type="ORF">ENP55_00255</name>
</gene>
<reference evidence="1" key="1">
    <citation type="journal article" date="2020" name="mSystems">
        <title>Genome- and Community-Level Interaction Insights into Carbon Utilization and Element Cycling Functions of Hydrothermarchaeota in Hydrothermal Sediment.</title>
        <authorList>
            <person name="Zhou Z."/>
            <person name="Liu Y."/>
            <person name="Xu W."/>
            <person name="Pan J."/>
            <person name="Luo Z.H."/>
            <person name="Li M."/>
        </authorList>
    </citation>
    <scope>NUCLEOTIDE SEQUENCE [LARGE SCALE GENOMIC DNA]</scope>
    <source>
        <strain evidence="1">SpSt-23</strain>
    </source>
</reference>
<dbReference type="EMBL" id="DSJT01000003">
    <property type="protein sequence ID" value="HEF86752.1"/>
    <property type="molecule type" value="Genomic_DNA"/>
</dbReference>